<dbReference type="STRING" id="650891.SAMN05216203_2623"/>
<keyword evidence="8" id="KW-1185">Reference proteome</keyword>
<protein>
    <recommendedName>
        <fullName evidence="6">Probable membrane transporter protein</fullName>
    </recommendedName>
</protein>
<evidence type="ECO:0000256" key="5">
    <source>
        <dbReference type="ARBA" id="ARBA00023136"/>
    </source>
</evidence>
<evidence type="ECO:0000313" key="7">
    <source>
        <dbReference type="EMBL" id="SFR73616.1"/>
    </source>
</evidence>
<dbReference type="PANTHER" id="PTHR43483">
    <property type="entry name" value="MEMBRANE TRANSPORTER PROTEIN HI_0806-RELATED"/>
    <property type="match status" value="1"/>
</dbReference>
<comment type="similarity">
    <text evidence="2 6">Belongs to the 4-toluene sulfonate uptake permease (TSUP) (TC 2.A.102) family.</text>
</comment>
<sequence length="264" mass="27409">MSLILVFALYMALGALAGTLAGLFGIGGGLVIVPVLIFSFGLQGISNEIVAHLAVGTSLATIVFTSIASVRSHHLQKAVRWELFRPMAVGIVVGAVLGGWTASLLSGPALELVIGVFVILVGLKMLLGINPVESRPLPGKPELTGAGGIIGWASAIFGIGGGTLTVPFLTWRSLSIQQAVATSAACGLPIAIAGAVTNVFTGWGRPELPELAMGFVYLPALLGIVLTSVFFARVGVFLAHRLDGMLLKRLFAILLLVVGIRFLF</sequence>
<evidence type="ECO:0000256" key="1">
    <source>
        <dbReference type="ARBA" id="ARBA00004141"/>
    </source>
</evidence>
<feature type="transmembrane region" description="Helical" evidence="6">
    <location>
        <begin position="24"/>
        <end position="42"/>
    </location>
</feature>
<feature type="transmembrane region" description="Helical" evidence="6">
    <location>
        <begin position="109"/>
        <end position="129"/>
    </location>
</feature>
<feature type="transmembrane region" description="Helical" evidence="6">
    <location>
        <begin position="49"/>
        <end position="71"/>
    </location>
</feature>
<keyword evidence="4 6" id="KW-1133">Transmembrane helix</keyword>
<feature type="transmembrane region" description="Helical" evidence="6">
    <location>
        <begin position="246"/>
        <end position="263"/>
    </location>
</feature>
<dbReference type="PANTHER" id="PTHR43483:SF3">
    <property type="entry name" value="MEMBRANE TRANSPORTER PROTEIN HI_0806-RELATED"/>
    <property type="match status" value="1"/>
</dbReference>
<name>A0A1I6J3T1_9GAMM</name>
<dbReference type="GO" id="GO:0005886">
    <property type="term" value="C:plasma membrane"/>
    <property type="evidence" value="ECO:0007669"/>
    <property type="project" value="UniProtKB-SubCell"/>
</dbReference>
<proteinExistence type="inferred from homology"/>
<feature type="transmembrane region" description="Helical" evidence="6">
    <location>
        <begin position="83"/>
        <end position="102"/>
    </location>
</feature>
<evidence type="ECO:0000256" key="2">
    <source>
        <dbReference type="ARBA" id="ARBA00009142"/>
    </source>
</evidence>
<keyword evidence="5 6" id="KW-0472">Membrane</keyword>
<keyword evidence="6" id="KW-1003">Cell membrane</keyword>
<dbReference type="Proteomes" id="UP000198644">
    <property type="component" value="Unassembled WGS sequence"/>
</dbReference>
<dbReference type="AlphaFoldDB" id="A0A1I6J3T1"/>
<reference evidence="8" key="1">
    <citation type="submission" date="2016-10" db="EMBL/GenBank/DDBJ databases">
        <authorList>
            <person name="Varghese N."/>
            <person name="Submissions S."/>
        </authorList>
    </citation>
    <scope>NUCLEOTIDE SEQUENCE [LARGE SCALE GENOMIC DNA]</scope>
    <source>
        <strain evidence="8">CGMCC 1.9167</strain>
    </source>
</reference>
<dbReference type="InterPro" id="IPR002781">
    <property type="entry name" value="TM_pro_TauE-like"/>
</dbReference>
<dbReference type="RefSeq" id="WP_092013870.1">
    <property type="nucleotide sequence ID" value="NZ_FOYW01000002.1"/>
</dbReference>
<feature type="transmembrane region" description="Helical" evidence="6">
    <location>
        <begin position="181"/>
        <end position="203"/>
    </location>
</feature>
<feature type="transmembrane region" description="Helical" evidence="6">
    <location>
        <begin position="215"/>
        <end position="239"/>
    </location>
</feature>
<comment type="subcellular location">
    <subcellularLocation>
        <location evidence="6">Cell membrane</location>
        <topology evidence="6">Multi-pass membrane protein</topology>
    </subcellularLocation>
    <subcellularLocation>
        <location evidence="1">Membrane</location>
        <topology evidence="1">Multi-pass membrane protein</topology>
    </subcellularLocation>
</comment>
<organism evidence="7 8">
    <name type="scientific">Marinobacter daqiaonensis</name>
    <dbReference type="NCBI Taxonomy" id="650891"/>
    <lineage>
        <taxon>Bacteria</taxon>
        <taxon>Pseudomonadati</taxon>
        <taxon>Pseudomonadota</taxon>
        <taxon>Gammaproteobacteria</taxon>
        <taxon>Pseudomonadales</taxon>
        <taxon>Marinobacteraceae</taxon>
        <taxon>Marinobacter</taxon>
    </lineage>
</organism>
<gene>
    <name evidence="7" type="ORF">SAMN05216203_2623</name>
</gene>
<feature type="transmembrane region" description="Helical" evidence="6">
    <location>
        <begin position="149"/>
        <end position="169"/>
    </location>
</feature>
<keyword evidence="3 6" id="KW-0812">Transmembrane</keyword>
<evidence type="ECO:0000313" key="8">
    <source>
        <dbReference type="Proteomes" id="UP000198644"/>
    </source>
</evidence>
<evidence type="ECO:0000256" key="4">
    <source>
        <dbReference type="ARBA" id="ARBA00022989"/>
    </source>
</evidence>
<evidence type="ECO:0000256" key="6">
    <source>
        <dbReference type="RuleBase" id="RU363041"/>
    </source>
</evidence>
<evidence type="ECO:0000256" key="3">
    <source>
        <dbReference type="ARBA" id="ARBA00022692"/>
    </source>
</evidence>
<accession>A0A1I6J3T1</accession>
<dbReference type="EMBL" id="FOYW01000002">
    <property type="protein sequence ID" value="SFR73616.1"/>
    <property type="molecule type" value="Genomic_DNA"/>
</dbReference>
<dbReference type="Pfam" id="PF01925">
    <property type="entry name" value="TauE"/>
    <property type="match status" value="1"/>
</dbReference>
<dbReference type="OrthoDB" id="457670at2"/>